<evidence type="ECO:0000256" key="9">
    <source>
        <dbReference type="SAM" id="MobiDB-lite"/>
    </source>
</evidence>
<protein>
    <recommendedName>
        <fullName evidence="10">BED-type domain-containing protein</fullName>
    </recommendedName>
</protein>
<dbReference type="PANTHER" id="PTHR46481:SF10">
    <property type="entry name" value="ZINC FINGER BED DOMAIN-CONTAINING PROTEIN 39"/>
    <property type="match status" value="1"/>
</dbReference>
<evidence type="ECO:0000259" key="10">
    <source>
        <dbReference type="PROSITE" id="PS50808"/>
    </source>
</evidence>
<evidence type="ECO:0000313" key="11">
    <source>
        <dbReference type="EMBL" id="MFH4977718.1"/>
    </source>
</evidence>
<dbReference type="GO" id="GO:0009791">
    <property type="term" value="P:post-embryonic development"/>
    <property type="evidence" value="ECO:0007669"/>
    <property type="project" value="UniProtKB-ARBA"/>
</dbReference>
<feature type="compositionally biased region" description="Low complexity" evidence="9">
    <location>
        <begin position="38"/>
        <end position="49"/>
    </location>
</feature>
<dbReference type="PROSITE" id="PS50808">
    <property type="entry name" value="ZF_BED"/>
    <property type="match status" value="1"/>
</dbReference>
<dbReference type="Pfam" id="PF02892">
    <property type="entry name" value="zf-BED"/>
    <property type="match status" value="1"/>
</dbReference>
<dbReference type="AlphaFoldDB" id="A0ABD6ECK9"/>
<keyword evidence="2" id="KW-0479">Metal-binding</keyword>
<keyword evidence="12" id="KW-1185">Reference proteome</keyword>
<evidence type="ECO:0000256" key="6">
    <source>
        <dbReference type="ARBA" id="ARBA00023163"/>
    </source>
</evidence>
<dbReference type="SMART" id="SM00614">
    <property type="entry name" value="ZnF_BED"/>
    <property type="match status" value="1"/>
</dbReference>
<organism evidence="11 12">
    <name type="scientific">Gnathostoma spinigerum</name>
    <dbReference type="NCBI Taxonomy" id="75299"/>
    <lineage>
        <taxon>Eukaryota</taxon>
        <taxon>Metazoa</taxon>
        <taxon>Ecdysozoa</taxon>
        <taxon>Nematoda</taxon>
        <taxon>Chromadorea</taxon>
        <taxon>Rhabditida</taxon>
        <taxon>Spirurina</taxon>
        <taxon>Gnathostomatomorpha</taxon>
        <taxon>Gnathostomatoidea</taxon>
        <taxon>Gnathostomatidae</taxon>
        <taxon>Gnathostoma</taxon>
    </lineage>
</organism>
<evidence type="ECO:0000256" key="3">
    <source>
        <dbReference type="ARBA" id="ARBA00022771"/>
    </source>
</evidence>
<dbReference type="GO" id="GO:0005634">
    <property type="term" value="C:nucleus"/>
    <property type="evidence" value="ECO:0007669"/>
    <property type="project" value="UniProtKB-SubCell"/>
</dbReference>
<dbReference type="EMBL" id="JBGFUD010002548">
    <property type="protein sequence ID" value="MFH4977718.1"/>
    <property type="molecule type" value="Genomic_DNA"/>
</dbReference>
<evidence type="ECO:0000256" key="4">
    <source>
        <dbReference type="ARBA" id="ARBA00022833"/>
    </source>
</evidence>
<keyword evidence="3 8" id="KW-0863">Zinc-finger</keyword>
<accession>A0ABD6ECK9</accession>
<comment type="subcellular location">
    <subcellularLocation>
        <location evidence="1">Nucleus</location>
    </subcellularLocation>
</comment>
<dbReference type="InterPro" id="IPR052035">
    <property type="entry name" value="ZnF_BED_domain_contain"/>
</dbReference>
<dbReference type="GO" id="GO:0008270">
    <property type="term" value="F:zinc ion binding"/>
    <property type="evidence" value="ECO:0007669"/>
    <property type="project" value="UniProtKB-KW"/>
</dbReference>
<gene>
    <name evidence="11" type="ORF">AB6A40_004427</name>
</gene>
<reference evidence="11 12" key="1">
    <citation type="submission" date="2024-08" db="EMBL/GenBank/DDBJ databases">
        <title>Gnathostoma spinigerum genome.</title>
        <authorList>
            <person name="Gonzalez-Bertolin B."/>
            <person name="Monzon S."/>
            <person name="Zaballos A."/>
            <person name="Jimenez P."/>
            <person name="Dekumyoy P."/>
            <person name="Varona S."/>
            <person name="Cuesta I."/>
            <person name="Sumanam S."/>
            <person name="Adisakwattana P."/>
            <person name="Gasser R.B."/>
            <person name="Hernandez-Gonzalez A."/>
            <person name="Young N.D."/>
            <person name="Perteguer M.J."/>
        </authorList>
    </citation>
    <scope>NUCLEOTIDE SEQUENCE [LARGE SCALE GENOMIC DNA]</scope>
    <source>
        <strain evidence="11">AL3</strain>
        <tissue evidence="11">Liver</tissue>
    </source>
</reference>
<evidence type="ECO:0000256" key="1">
    <source>
        <dbReference type="ARBA" id="ARBA00004123"/>
    </source>
</evidence>
<keyword evidence="7" id="KW-0539">Nucleus</keyword>
<evidence type="ECO:0000256" key="2">
    <source>
        <dbReference type="ARBA" id="ARBA00022723"/>
    </source>
</evidence>
<feature type="domain" description="BED-type" evidence="10">
    <location>
        <begin position="56"/>
        <end position="109"/>
    </location>
</feature>
<dbReference type="Proteomes" id="UP001608902">
    <property type="component" value="Unassembled WGS sequence"/>
</dbReference>
<dbReference type="SUPFAM" id="SSF57667">
    <property type="entry name" value="beta-beta-alpha zinc fingers"/>
    <property type="match status" value="1"/>
</dbReference>
<evidence type="ECO:0000256" key="8">
    <source>
        <dbReference type="PROSITE-ProRule" id="PRU00027"/>
    </source>
</evidence>
<evidence type="ECO:0000313" key="12">
    <source>
        <dbReference type="Proteomes" id="UP001608902"/>
    </source>
</evidence>
<keyword evidence="6" id="KW-0804">Transcription</keyword>
<keyword evidence="4" id="KW-0862">Zinc</keyword>
<dbReference type="InterPro" id="IPR036236">
    <property type="entry name" value="Znf_C2H2_sf"/>
</dbReference>
<evidence type="ECO:0000256" key="7">
    <source>
        <dbReference type="ARBA" id="ARBA00023242"/>
    </source>
</evidence>
<comment type="caution">
    <text evidence="11">The sequence shown here is derived from an EMBL/GenBank/DDBJ whole genome shotgun (WGS) entry which is preliminary data.</text>
</comment>
<dbReference type="InterPro" id="IPR003656">
    <property type="entry name" value="Znf_BED"/>
</dbReference>
<feature type="region of interest" description="Disordered" evidence="9">
    <location>
        <begin position="33"/>
        <end position="54"/>
    </location>
</feature>
<keyword evidence="5" id="KW-0805">Transcription regulation</keyword>
<evidence type="ECO:0000256" key="5">
    <source>
        <dbReference type="ARBA" id="ARBA00023015"/>
    </source>
</evidence>
<proteinExistence type="predicted"/>
<name>A0ABD6ECK9_9BILA</name>
<sequence>MPASPKNVDVELGTVMDPSSTIVDFSRILPSRAPAMNTSSTSPSMRPPRAGGGSTMKTAKVWRYFEQLPCEEQAAECKICCKKIKATNSSTTGMIRHLRSCHVSEYQVLQEARQNGLMVKQEEKARALLMKQLSEVQRQKSIRFKQSLSTVNKQETTLPSVALTFGCDSEPLNMKKRATVATVINYDRKDRTIKKEAVGVAGTTDGCSRKVRENFWPDEHPEAKRITNQVGLMLLLDNETPAAVERAGFRGLMRLLEPKYRMPSADRFREIILPEIFSQLESDINSFQQAFTYNNFFGSSCPSSKPISSRSSTADEVGSVLRDCGLQMNTSLGLQPERDLDRVVINSIRSAQNISQSFSHSIQLHDEDTDSTNDANQVTLPSHIISFLERHAVSSFCKTVFSREQMIDMITRCHAAFRYFNETRESLSQSESHSSLLPSNAVRDLVRCIEFVHKNLASINVFHTQCPIPGFMNLSETEAQFLSDLNTYIHAI</sequence>
<dbReference type="PANTHER" id="PTHR46481">
    <property type="entry name" value="ZINC FINGER BED DOMAIN-CONTAINING PROTEIN 4"/>
    <property type="match status" value="1"/>
</dbReference>